<comment type="caution">
    <text evidence="1">The sequence shown here is derived from an EMBL/GenBank/DDBJ whole genome shotgun (WGS) entry which is preliminary data.</text>
</comment>
<organism evidence="1 2">
    <name type="scientific">Sediminibacterium goheungense</name>
    <dbReference type="NCBI Taxonomy" id="1086393"/>
    <lineage>
        <taxon>Bacteria</taxon>
        <taxon>Pseudomonadati</taxon>
        <taxon>Bacteroidota</taxon>
        <taxon>Chitinophagia</taxon>
        <taxon>Chitinophagales</taxon>
        <taxon>Chitinophagaceae</taxon>
        <taxon>Sediminibacterium</taxon>
    </lineage>
</organism>
<dbReference type="OrthoDB" id="5451596at2"/>
<dbReference type="AlphaFoldDB" id="A0A4R6J280"/>
<evidence type="ECO:0008006" key="3">
    <source>
        <dbReference type="Google" id="ProtNLM"/>
    </source>
</evidence>
<dbReference type="CDD" id="cd07184">
    <property type="entry name" value="E_set_Isoamylase_like_N"/>
    <property type="match status" value="1"/>
</dbReference>
<dbReference type="InterPro" id="IPR014756">
    <property type="entry name" value="Ig_E-set"/>
</dbReference>
<evidence type="ECO:0000313" key="2">
    <source>
        <dbReference type="Proteomes" id="UP000295741"/>
    </source>
</evidence>
<evidence type="ECO:0000313" key="1">
    <source>
        <dbReference type="EMBL" id="TDO29379.1"/>
    </source>
</evidence>
<dbReference type="InterPro" id="IPR013783">
    <property type="entry name" value="Ig-like_fold"/>
</dbReference>
<dbReference type="Proteomes" id="UP000295741">
    <property type="component" value="Unassembled WGS sequence"/>
</dbReference>
<protein>
    <recommendedName>
        <fullName evidence="3">AMP-activated protein kinase-like protein</fullName>
    </recommendedName>
</protein>
<dbReference type="EMBL" id="SNWP01000010">
    <property type="protein sequence ID" value="TDO29379.1"/>
    <property type="molecule type" value="Genomic_DNA"/>
</dbReference>
<gene>
    <name evidence="1" type="ORF">BC659_1468</name>
</gene>
<proteinExistence type="predicted"/>
<sequence length="96" mass="11014">MIQKTIYKTKDYCKVKFNLEIQDTETASILGLNDDWSNPVPMKKKKDGSFTAEIQLPKATKHEFRYLLNETEWINEPEADGEVENVFGSSNSVLTL</sequence>
<reference evidence="1 2" key="1">
    <citation type="submission" date="2019-03" db="EMBL/GenBank/DDBJ databases">
        <title>Genomic Encyclopedia of Archaeal and Bacterial Type Strains, Phase II (KMG-II): from individual species to whole genera.</title>
        <authorList>
            <person name="Goeker M."/>
        </authorList>
    </citation>
    <scope>NUCLEOTIDE SEQUENCE [LARGE SCALE GENOMIC DNA]</scope>
    <source>
        <strain evidence="1 2">DSM 28323</strain>
    </source>
</reference>
<name>A0A4R6J280_9BACT</name>
<dbReference type="RefSeq" id="WP_133473982.1">
    <property type="nucleotide sequence ID" value="NZ_SNWP01000010.1"/>
</dbReference>
<keyword evidence="2" id="KW-1185">Reference proteome</keyword>
<dbReference type="SUPFAM" id="SSF81296">
    <property type="entry name" value="E set domains"/>
    <property type="match status" value="1"/>
</dbReference>
<dbReference type="Gene3D" id="2.60.40.10">
    <property type="entry name" value="Immunoglobulins"/>
    <property type="match status" value="1"/>
</dbReference>
<accession>A0A4R6J280</accession>